<keyword evidence="11" id="KW-1185">Reference proteome</keyword>
<sequence length="473" mass="48838">MTQAGPEQLDRHATARPGPAGNWWVVGGMGLVVFMASLDMSIVHVALPQIQQTFGAPASTVQWVVLGYLLPLLALALPAGRWLDTVDRGAALIWACAGFAVASLAAGLAPTIGWLIAARIVQGMAGTVLMNLIPVLITTSVDPRVRGRAMGVVDTMGMLGLISGPGIGGLIVASMGWPWIFYVNVPVCAALIALAVRRVPRAGRIRLSGRSTAIEALLLTTGTVVVMLAFTLASGRTPYWLILGLTAVPLLLVWHRLPVSRHVRELVRLPAMRRPLTALATTATATGLLFYMVPFYLATVLRTPAPVTGLTMLALPLAAAALGPLAGLLADRYGYLKIAMIGMVTMICGLLTLASAAPTWHATDVAWRLALTGIGIGLFNAPNMSAAMSAAPRSLVATAGAATSLARQGGFALGPAAATLVWGLSGFGVDGFGDAFAVAAVIVGLGLVPLPDRAPENPADSGETAGRPPGTGR</sequence>
<dbReference type="AlphaFoldDB" id="A0A316EW43"/>
<gene>
    <name evidence="10" type="ORF">BC793_12436</name>
</gene>
<feature type="transmembrane region" description="Helical" evidence="8">
    <location>
        <begin position="89"/>
        <end position="108"/>
    </location>
</feature>
<feature type="transmembrane region" description="Helical" evidence="8">
    <location>
        <begin position="278"/>
        <end position="298"/>
    </location>
</feature>
<feature type="transmembrane region" description="Helical" evidence="8">
    <location>
        <begin position="59"/>
        <end position="77"/>
    </location>
</feature>
<accession>A0A316EW43</accession>
<evidence type="ECO:0000256" key="4">
    <source>
        <dbReference type="ARBA" id="ARBA00022692"/>
    </source>
</evidence>
<reference evidence="10 11" key="1">
    <citation type="submission" date="2018-05" db="EMBL/GenBank/DDBJ databases">
        <title>Genomic Encyclopedia of Archaeal and Bacterial Type Strains, Phase II (KMG-II): from individual species to whole genera.</title>
        <authorList>
            <person name="Goeker M."/>
        </authorList>
    </citation>
    <scope>NUCLEOTIDE SEQUENCE [LARGE SCALE GENOMIC DNA]</scope>
    <source>
        <strain evidence="10 11">DSM 45184</strain>
    </source>
</reference>
<feature type="domain" description="Major facilitator superfamily (MFS) profile" evidence="9">
    <location>
        <begin position="25"/>
        <end position="458"/>
    </location>
</feature>
<feature type="region of interest" description="Disordered" evidence="7">
    <location>
        <begin position="453"/>
        <end position="473"/>
    </location>
</feature>
<dbReference type="PANTHER" id="PTHR42718">
    <property type="entry name" value="MAJOR FACILITATOR SUPERFAMILY MULTIDRUG TRANSPORTER MFSC"/>
    <property type="match status" value="1"/>
</dbReference>
<name>A0A316EW43_9ACTN</name>
<keyword evidence="3" id="KW-1003">Cell membrane</keyword>
<dbReference type="Gene3D" id="1.20.1720.10">
    <property type="entry name" value="Multidrug resistance protein D"/>
    <property type="match status" value="1"/>
</dbReference>
<dbReference type="PRINTS" id="PR01036">
    <property type="entry name" value="TCRTETB"/>
</dbReference>
<dbReference type="Gene3D" id="1.20.1250.20">
    <property type="entry name" value="MFS general substrate transporter like domains"/>
    <property type="match status" value="1"/>
</dbReference>
<feature type="transmembrane region" description="Helical" evidence="8">
    <location>
        <begin position="310"/>
        <end position="331"/>
    </location>
</feature>
<dbReference type="RefSeq" id="WP_109601145.1">
    <property type="nucleotide sequence ID" value="NZ_BONA01000077.1"/>
</dbReference>
<evidence type="ECO:0000256" key="6">
    <source>
        <dbReference type="ARBA" id="ARBA00023136"/>
    </source>
</evidence>
<keyword evidence="4 8" id="KW-0812">Transmembrane</keyword>
<evidence type="ECO:0000313" key="10">
    <source>
        <dbReference type="EMBL" id="PWK36055.1"/>
    </source>
</evidence>
<evidence type="ECO:0000256" key="7">
    <source>
        <dbReference type="SAM" id="MobiDB-lite"/>
    </source>
</evidence>
<evidence type="ECO:0000313" key="11">
    <source>
        <dbReference type="Proteomes" id="UP000245697"/>
    </source>
</evidence>
<dbReference type="OrthoDB" id="9781469at2"/>
<feature type="transmembrane region" description="Helical" evidence="8">
    <location>
        <begin position="114"/>
        <end position="137"/>
    </location>
</feature>
<evidence type="ECO:0000256" key="3">
    <source>
        <dbReference type="ARBA" id="ARBA00022475"/>
    </source>
</evidence>
<feature type="transmembrane region" description="Helical" evidence="8">
    <location>
        <begin position="338"/>
        <end position="359"/>
    </location>
</feature>
<protein>
    <submittedName>
        <fullName evidence="10">MFS transporter</fullName>
    </submittedName>
</protein>
<dbReference type="EMBL" id="QGGR01000024">
    <property type="protein sequence ID" value="PWK36055.1"/>
    <property type="molecule type" value="Genomic_DNA"/>
</dbReference>
<organism evidence="10 11">
    <name type="scientific">Actinoplanes xinjiangensis</name>
    <dbReference type="NCBI Taxonomy" id="512350"/>
    <lineage>
        <taxon>Bacteria</taxon>
        <taxon>Bacillati</taxon>
        <taxon>Actinomycetota</taxon>
        <taxon>Actinomycetes</taxon>
        <taxon>Micromonosporales</taxon>
        <taxon>Micromonosporaceae</taxon>
        <taxon>Actinoplanes</taxon>
    </lineage>
</organism>
<dbReference type="InterPro" id="IPR011701">
    <property type="entry name" value="MFS"/>
</dbReference>
<comment type="subcellular location">
    <subcellularLocation>
        <location evidence="1">Cell membrane</location>
        <topology evidence="1">Multi-pass membrane protein</topology>
    </subcellularLocation>
</comment>
<dbReference type="Pfam" id="PF07690">
    <property type="entry name" value="MFS_1"/>
    <property type="match status" value="1"/>
</dbReference>
<dbReference type="SUPFAM" id="SSF103473">
    <property type="entry name" value="MFS general substrate transporter"/>
    <property type="match status" value="1"/>
</dbReference>
<keyword evidence="5 8" id="KW-1133">Transmembrane helix</keyword>
<feature type="transmembrane region" description="Helical" evidence="8">
    <location>
        <begin position="21"/>
        <end position="47"/>
    </location>
</feature>
<dbReference type="PANTHER" id="PTHR42718:SF46">
    <property type="entry name" value="BLR6921 PROTEIN"/>
    <property type="match status" value="1"/>
</dbReference>
<evidence type="ECO:0000256" key="2">
    <source>
        <dbReference type="ARBA" id="ARBA00022448"/>
    </source>
</evidence>
<keyword evidence="2" id="KW-0813">Transport</keyword>
<evidence type="ECO:0000256" key="8">
    <source>
        <dbReference type="SAM" id="Phobius"/>
    </source>
</evidence>
<dbReference type="InterPro" id="IPR020846">
    <property type="entry name" value="MFS_dom"/>
</dbReference>
<feature type="transmembrane region" description="Helical" evidence="8">
    <location>
        <begin position="216"/>
        <end position="233"/>
    </location>
</feature>
<dbReference type="Proteomes" id="UP000245697">
    <property type="component" value="Unassembled WGS sequence"/>
</dbReference>
<evidence type="ECO:0000259" key="9">
    <source>
        <dbReference type="PROSITE" id="PS50850"/>
    </source>
</evidence>
<evidence type="ECO:0000256" key="5">
    <source>
        <dbReference type="ARBA" id="ARBA00022989"/>
    </source>
</evidence>
<dbReference type="PROSITE" id="PS50850">
    <property type="entry name" value="MFS"/>
    <property type="match status" value="1"/>
</dbReference>
<feature type="transmembrane region" description="Helical" evidence="8">
    <location>
        <begin position="365"/>
        <end position="383"/>
    </location>
</feature>
<evidence type="ECO:0000256" key="1">
    <source>
        <dbReference type="ARBA" id="ARBA00004651"/>
    </source>
</evidence>
<feature type="transmembrane region" description="Helical" evidence="8">
    <location>
        <begin position="239"/>
        <end position="257"/>
    </location>
</feature>
<feature type="transmembrane region" description="Helical" evidence="8">
    <location>
        <begin position="179"/>
        <end position="196"/>
    </location>
</feature>
<dbReference type="GO" id="GO:0022857">
    <property type="term" value="F:transmembrane transporter activity"/>
    <property type="evidence" value="ECO:0007669"/>
    <property type="project" value="InterPro"/>
</dbReference>
<dbReference type="GO" id="GO:0005886">
    <property type="term" value="C:plasma membrane"/>
    <property type="evidence" value="ECO:0007669"/>
    <property type="project" value="UniProtKB-SubCell"/>
</dbReference>
<proteinExistence type="predicted"/>
<dbReference type="CDD" id="cd17321">
    <property type="entry name" value="MFS_MMR_MDR_like"/>
    <property type="match status" value="1"/>
</dbReference>
<comment type="caution">
    <text evidence="10">The sequence shown here is derived from an EMBL/GenBank/DDBJ whole genome shotgun (WGS) entry which is preliminary data.</text>
</comment>
<keyword evidence="6 8" id="KW-0472">Membrane</keyword>
<dbReference type="InterPro" id="IPR036259">
    <property type="entry name" value="MFS_trans_sf"/>
</dbReference>
<feature type="transmembrane region" description="Helical" evidence="8">
    <location>
        <begin position="149"/>
        <end position="173"/>
    </location>
</feature>